<dbReference type="CDD" id="cd17657">
    <property type="entry name" value="CDC14_N"/>
    <property type="match status" value="1"/>
</dbReference>
<dbReference type="InterPro" id="IPR020422">
    <property type="entry name" value="TYR_PHOSPHATASE_DUAL_dom"/>
</dbReference>
<feature type="region of interest" description="Disordered" evidence="14">
    <location>
        <begin position="610"/>
        <end position="716"/>
    </location>
</feature>
<dbReference type="PROSITE" id="PS50054">
    <property type="entry name" value="TYR_PHOSPHATASE_DUAL"/>
    <property type="match status" value="1"/>
</dbReference>
<dbReference type="InterPro" id="IPR029021">
    <property type="entry name" value="Prot-tyrosine_phosphatase-like"/>
</dbReference>
<comment type="caution">
    <text evidence="18">The sequence shown here is derived from an EMBL/GenBank/DDBJ whole genome shotgun (WGS) entry which is preliminary data.</text>
</comment>
<reference evidence="18 19" key="1">
    <citation type="journal article" date="2020" name="ISME J.">
        <title>Uncovering the hidden diversity of litter-decomposition mechanisms in mushroom-forming fungi.</title>
        <authorList>
            <person name="Floudas D."/>
            <person name="Bentzer J."/>
            <person name="Ahren D."/>
            <person name="Johansson T."/>
            <person name="Persson P."/>
            <person name="Tunlid A."/>
        </authorList>
    </citation>
    <scope>NUCLEOTIDE SEQUENCE [LARGE SCALE GENOMIC DNA]</scope>
    <source>
        <strain evidence="18 19">CBS 146.42</strain>
    </source>
</reference>
<feature type="transmembrane region" description="Helical" evidence="15">
    <location>
        <begin position="32"/>
        <end position="53"/>
    </location>
</feature>
<dbReference type="PROSITE" id="PS00383">
    <property type="entry name" value="TYR_PHOSPHATASE_1"/>
    <property type="match status" value="1"/>
</dbReference>
<dbReference type="EC" id="3.1.3.48" evidence="4"/>
<dbReference type="InterPro" id="IPR016130">
    <property type="entry name" value="Tyr_Pase_AS"/>
</dbReference>
<evidence type="ECO:0000259" key="17">
    <source>
        <dbReference type="PROSITE" id="PS50056"/>
    </source>
</evidence>
<feature type="region of interest" description="Disordered" evidence="14">
    <location>
        <begin position="568"/>
        <end position="598"/>
    </location>
</feature>
<evidence type="ECO:0000259" key="16">
    <source>
        <dbReference type="PROSITE" id="PS50054"/>
    </source>
</evidence>
<organism evidence="18 19">
    <name type="scientific">Leucocoprinus leucothites</name>
    <dbReference type="NCBI Taxonomy" id="201217"/>
    <lineage>
        <taxon>Eukaryota</taxon>
        <taxon>Fungi</taxon>
        <taxon>Dikarya</taxon>
        <taxon>Basidiomycota</taxon>
        <taxon>Agaricomycotina</taxon>
        <taxon>Agaricomycetes</taxon>
        <taxon>Agaricomycetidae</taxon>
        <taxon>Agaricales</taxon>
        <taxon>Agaricineae</taxon>
        <taxon>Agaricaceae</taxon>
        <taxon>Leucocoprinus</taxon>
    </lineage>
</organism>
<keyword evidence="13" id="KW-0131">Cell cycle</keyword>
<evidence type="ECO:0000256" key="7">
    <source>
        <dbReference type="ARBA" id="ARBA00022618"/>
    </source>
</evidence>
<protein>
    <recommendedName>
        <fullName evidence="4">protein-tyrosine-phosphatase</fullName>
        <ecNumber evidence="4">3.1.3.48</ecNumber>
    </recommendedName>
</protein>
<keyword evidence="9" id="KW-0378">Hydrolase</keyword>
<keyword evidence="12" id="KW-0469">Meiosis</keyword>
<feature type="domain" description="Tyrosine specific protein phosphatases" evidence="17">
    <location>
        <begin position="473"/>
        <end position="538"/>
    </location>
</feature>
<keyword evidence="8" id="KW-0498">Mitosis</keyword>
<feature type="compositionally biased region" description="Polar residues" evidence="14">
    <location>
        <begin position="790"/>
        <end position="800"/>
    </location>
</feature>
<keyword evidence="11" id="KW-0539">Nucleus</keyword>
<dbReference type="Gene3D" id="3.90.190.10">
    <property type="entry name" value="Protein tyrosine phosphatase superfamily"/>
    <property type="match status" value="2"/>
</dbReference>
<dbReference type="SUPFAM" id="SSF52799">
    <property type="entry name" value="(Phosphotyrosine protein) phosphatases II"/>
    <property type="match status" value="2"/>
</dbReference>
<evidence type="ECO:0000256" key="3">
    <source>
        <dbReference type="ARBA" id="ARBA00007315"/>
    </source>
</evidence>
<keyword evidence="15" id="KW-0812">Transmembrane</keyword>
<keyword evidence="19" id="KW-1185">Reference proteome</keyword>
<dbReference type="InterPro" id="IPR044506">
    <property type="entry name" value="CDC14_C"/>
</dbReference>
<evidence type="ECO:0000256" key="14">
    <source>
        <dbReference type="SAM" id="MobiDB-lite"/>
    </source>
</evidence>
<feature type="compositionally biased region" description="Polar residues" evidence="14">
    <location>
        <begin position="650"/>
        <end position="660"/>
    </location>
</feature>
<dbReference type="InterPro" id="IPR000387">
    <property type="entry name" value="Tyr_Pase_dom"/>
</dbReference>
<evidence type="ECO:0000256" key="12">
    <source>
        <dbReference type="ARBA" id="ARBA00023254"/>
    </source>
</evidence>
<accession>A0A8H5GG00</accession>
<feature type="compositionally biased region" description="Acidic residues" evidence="14">
    <location>
        <begin position="632"/>
        <end position="641"/>
    </location>
</feature>
<sequence>MPLFRDNPIRAGAIVAMTLFVGHYATKLMSSVYAFHLTQTSVAILAIASLIVLVTVHNRREAEFLSQTEQEMILIGGIALFWIAALVAWRGFRGEGAASSSLASSANAAASGRGRGSYSNDWPCRPNDAYWVTRLALQNHNTSFVSFRQLLSLHALTIVSYSQMAPKCEPLCHFGDRLYFTTFPHPAPKPDVLNRLAAEPGNQPQIRSCPRGGPSASPDDNAAYYYFTVDDQLLYLSFFQDWGPLNIAMVYKACIYIHELLEDKDLAQHRLVLYSSDDPRKKANAALLMALYVMIVQRRAPWEAFHPVAELEFMPFRDAGRGPSDFNLNLQDCLWGIWKAMQHGLCDMNEFSVEDYEYYEKVENGDWNWITPNFIAFASPVDTNWIKREKEGKTSTSGLNPTSTTVTSRDLALQRKLPTPFLNCLDYFEKRNIKLVVRLNTELYDRNTFLDRGIDHMELYFDDGTNPTDEIVRTFIDIADRVVESGGVVAVHCKAGLGRTGTLIGAYLIWKYGFTANEAIAFMRIVRPGSVVGPQQQYMYLKQLEWVKWSALDEMKRQQAMTIKSTIVTPATPPAETDDEMDVRPTTPPLNTVSLPPVTPSRHIATAAAKAKAIAPPGQPRKTPKAKRTAEETEEDEEENDVLPAIKAPTTRNRSKTLSKVPNVRGVTASEQRPTRVTRSTAGAANIRRAGTAATSNAASTPESPAKAATTKQGSNKIPRLATTRTTAAARAAAIATSKQTGIRAPPSPIPSRLPTLIPSKRPHHTSSMSEVTGTTPLKTGGKPDEGGWVNNTAVVSATSKSERPNLRSVRRRRSSFSNADVVA</sequence>
<evidence type="ECO:0000256" key="2">
    <source>
        <dbReference type="ARBA" id="ARBA00004496"/>
    </source>
</evidence>
<comment type="similarity">
    <text evidence="3">Belongs to the protein-tyrosine phosphatase family. Non-receptor class CDC14 subfamily.</text>
</comment>
<evidence type="ECO:0000256" key="1">
    <source>
        <dbReference type="ARBA" id="ARBA00004123"/>
    </source>
</evidence>
<dbReference type="GO" id="GO:0005730">
    <property type="term" value="C:nucleolus"/>
    <property type="evidence" value="ECO:0007669"/>
    <property type="project" value="UniProtKB-ARBA"/>
</dbReference>
<comment type="subcellular location">
    <subcellularLocation>
        <location evidence="2">Cytoplasm</location>
    </subcellularLocation>
    <subcellularLocation>
        <location evidence="1">Nucleus</location>
    </subcellularLocation>
</comment>
<evidence type="ECO:0000256" key="9">
    <source>
        <dbReference type="ARBA" id="ARBA00022801"/>
    </source>
</evidence>
<dbReference type="GO" id="GO:0004725">
    <property type="term" value="F:protein tyrosine phosphatase activity"/>
    <property type="evidence" value="ECO:0007669"/>
    <property type="project" value="UniProtKB-EC"/>
</dbReference>
<dbReference type="Proteomes" id="UP000559027">
    <property type="component" value="Unassembled WGS sequence"/>
</dbReference>
<keyword evidence="7" id="KW-0132">Cell division</keyword>
<dbReference type="GO" id="GO:0032954">
    <property type="term" value="P:regulation of cytokinetic process"/>
    <property type="evidence" value="ECO:0007669"/>
    <property type="project" value="UniProtKB-ARBA"/>
</dbReference>
<keyword evidence="15" id="KW-0472">Membrane</keyword>
<dbReference type="PANTHER" id="PTHR23339">
    <property type="entry name" value="TYROSINE SPECIFIC PROTEIN PHOSPHATASE AND DUAL SPECIFICITY PROTEIN PHOSPHATASE"/>
    <property type="match status" value="1"/>
</dbReference>
<dbReference type="GO" id="GO:0051321">
    <property type="term" value="P:meiotic cell cycle"/>
    <property type="evidence" value="ECO:0007669"/>
    <property type="project" value="UniProtKB-KW"/>
</dbReference>
<evidence type="ECO:0000256" key="10">
    <source>
        <dbReference type="ARBA" id="ARBA00022912"/>
    </source>
</evidence>
<dbReference type="InterPro" id="IPR050561">
    <property type="entry name" value="PTP"/>
</dbReference>
<dbReference type="EMBL" id="JAACJO010000001">
    <property type="protein sequence ID" value="KAF5364321.1"/>
    <property type="molecule type" value="Genomic_DNA"/>
</dbReference>
<proteinExistence type="inferred from homology"/>
<evidence type="ECO:0000256" key="5">
    <source>
        <dbReference type="ARBA" id="ARBA00022490"/>
    </source>
</evidence>
<dbReference type="CDD" id="cd14499">
    <property type="entry name" value="CDC14_C"/>
    <property type="match status" value="1"/>
</dbReference>
<dbReference type="GO" id="GO:0051301">
    <property type="term" value="P:cell division"/>
    <property type="evidence" value="ECO:0007669"/>
    <property type="project" value="UniProtKB-KW"/>
</dbReference>
<evidence type="ECO:0000256" key="15">
    <source>
        <dbReference type="SAM" id="Phobius"/>
    </source>
</evidence>
<dbReference type="GO" id="GO:0033554">
    <property type="term" value="P:cellular response to stress"/>
    <property type="evidence" value="ECO:0007669"/>
    <property type="project" value="UniProtKB-ARBA"/>
</dbReference>
<dbReference type="FunFam" id="3.90.190.10:FF:000038">
    <property type="entry name" value="Tyrosine-protein phosphatase CDC14"/>
    <property type="match status" value="1"/>
</dbReference>
<feature type="transmembrane region" description="Helical" evidence="15">
    <location>
        <begin position="73"/>
        <end position="92"/>
    </location>
</feature>
<dbReference type="OrthoDB" id="5632at2759"/>
<dbReference type="Pfam" id="PF22785">
    <property type="entry name" value="Tc-R-P"/>
    <property type="match status" value="1"/>
</dbReference>
<evidence type="ECO:0000256" key="6">
    <source>
        <dbReference type="ARBA" id="ARBA00022553"/>
    </source>
</evidence>
<evidence type="ECO:0000256" key="4">
    <source>
        <dbReference type="ARBA" id="ARBA00013064"/>
    </source>
</evidence>
<dbReference type="GO" id="GO:0007096">
    <property type="term" value="P:regulation of exit from mitosis"/>
    <property type="evidence" value="ECO:0007669"/>
    <property type="project" value="UniProtKB-ARBA"/>
</dbReference>
<evidence type="ECO:0000256" key="11">
    <source>
        <dbReference type="ARBA" id="ARBA00023242"/>
    </source>
</evidence>
<feature type="compositionally biased region" description="Low complexity" evidence="14">
    <location>
        <begin position="690"/>
        <end position="706"/>
    </location>
</feature>
<keyword evidence="15" id="KW-1133">Transmembrane helix</keyword>
<evidence type="ECO:0000313" key="19">
    <source>
        <dbReference type="Proteomes" id="UP000559027"/>
    </source>
</evidence>
<dbReference type="SMART" id="SM00195">
    <property type="entry name" value="DSPc"/>
    <property type="match status" value="1"/>
</dbReference>
<dbReference type="Pfam" id="PF14671">
    <property type="entry name" value="DSPn"/>
    <property type="match status" value="1"/>
</dbReference>
<name>A0A8H5GG00_9AGAR</name>
<dbReference type="GO" id="GO:0005737">
    <property type="term" value="C:cytoplasm"/>
    <property type="evidence" value="ECO:0007669"/>
    <property type="project" value="UniProtKB-SubCell"/>
</dbReference>
<evidence type="ECO:0000256" key="13">
    <source>
        <dbReference type="ARBA" id="ARBA00023306"/>
    </source>
</evidence>
<keyword evidence="5" id="KW-0963">Cytoplasm</keyword>
<feature type="region of interest" description="Disordered" evidence="14">
    <location>
        <begin position="736"/>
        <end position="824"/>
    </location>
</feature>
<evidence type="ECO:0000256" key="8">
    <source>
        <dbReference type="ARBA" id="ARBA00022776"/>
    </source>
</evidence>
<evidence type="ECO:0000313" key="18">
    <source>
        <dbReference type="EMBL" id="KAF5364321.1"/>
    </source>
</evidence>
<feature type="transmembrane region" description="Helical" evidence="15">
    <location>
        <begin position="7"/>
        <end position="26"/>
    </location>
</feature>
<dbReference type="GO" id="GO:0005816">
    <property type="term" value="C:spindle pole body"/>
    <property type="evidence" value="ECO:0007669"/>
    <property type="project" value="UniProtKB-ARBA"/>
</dbReference>
<feature type="domain" description="Tyrosine-protein phosphatase" evidence="16">
    <location>
        <begin position="400"/>
        <end position="552"/>
    </location>
</feature>
<gene>
    <name evidence="18" type="ORF">D9756_000613</name>
</gene>
<dbReference type="PROSITE" id="PS50056">
    <property type="entry name" value="TYR_PHOSPHATASE_2"/>
    <property type="match status" value="1"/>
</dbReference>
<dbReference type="InterPro" id="IPR029260">
    <property type="entry name" value="DSPn"/>
</dbReference>
<keyword evidence="10" id="KW-0904">Protein phosphatase</keyword>
<dbReference type="GO" id="GO:0000278">
    <property type="term" value="P:mitotic cell cycle"/>
    <property type="evidence" value="ECO:0007669"/>
    <property type="project" value="UniProtKB-ARBA"/>
</dbReference>
<dbReference type="AlphaFoldDB" id="A0A8H5GG00"/>
<keyword evidence="6" id="KW-0597">Phosphoprotein</keyword>
<feature type="compositionally biased region" description="Polar residues" evidence="14">
    <location>
        <begin position="669"/>
        <end position="683"/>
    </location>
</feature>